<evidence type="ECO:0000259" key="1">
    <source>
        <dbReference type="Pfam" id="PF06114"/>
    </source>
</evidence>
<sequence length="133" mass="14965">MFIDFLCRKCKENNIRVIFENGLNPDTPSSASITNRCIVVNTNWHSKDEVPFQFAHEISHILDGDDCDLSFYHATATRHSKIEYAANTGAIKLVLEYMSLNDISIVGTTFMDTFGIPNVLVNAVEEEVGKYES</sequence>
<dbReference type="EMBL" id="AWWH01000130">
    <property type="protein sequence ID" value="ETA74073.1"/>
    <property type="molecule type" value="Genomic_DNA"/>
</dbReference>
<keyword evidence="3" id="KW-1185">Reference proteome</keyword>
<feature type="domain" description="IrrE N-terminal-like" evidence="1">
    <location>
        <begin position="10"/>
        <end position="100"/>
    </location>
</feature>
<name>V7HXY0_9LACO</name>
<evidence type="ECO:0000313" key="3">
    <source>
        <dbReference type="Proteomes" id="UP000018559"/>
    </source>
</evidence>
<dbReference type="Proteomes" id="UP000018559">
    <property type="component" value="Unassembled WGS sequence"/>
</dbReference>
<dbReference type="Gene3D" id="1.10.10.2910">
    <property type="match status" value="1"/>
</dbReference>
<gene>
    <name evidence="2" type="ORF">LEQ_1533</name>
</gene>
<reference evidence="2 3" key="1">
    <citation type="journal article" date="2014" name="Genome Announc.">
        <title>The Genome of the Predominant Equine Lactobacillus Species, Lactobacillus equi, Is Reflective of Its Lifestyle Adaptations to an Herbivorous Host.</title>
        <authorList>
            <person name="O'Donnell M.M."/>
            <person name="Harris H.M."/>
            <person name="O'Toole P.W."/>
            <person name="Ross R.P."/>
        </authorList>
    </citation>
    <scope>NUCLEOTIDE SEQUENCE [LARGE SCALE GENOMIC DNA]</scope>
    <source>
        <strain evidence="2 3">DPC 6820</strain>
    </source>
</reference>
<proteinExistence type="predicted"/>
<dbReference type="Pfam" id="PF06114">
    <property type="entry name" value="Peptidase_M78"/>
    <property type="match status" value="1"/>
</dbReference>
<evidence type="ECO:0000313" key="2">
    <source>
        <dbReference type="EMBL" id="ETA74073.1"/>
    </source>
</evidence>
<protein>
    <recommendedName>
        <fullName evidence="1">IrrE N-terminal-like domain-containing protein</fullName>
    </recommendedName>
</protein>
<comment type="caution">
    <text evidence="2">The sequence shown here is derived from an EMBL/GenBank/DDBJ whole genome shotgun (WGS) entry which is preliminary data.</text>
</comment>
<dbReference type="InterPro" id="IPR010359">
    <property type="entry name" value="IrrE_HExxH"/>
</dbReference>
<organism evidence="2 3">
    <name type="scientific">Ligilactobacillus equi DPC 6820</name>
    <dbReference type="NCBI Taxonomy" id="1392007"/>
    <lineage>
        <taxon>Bacteria</taxon>
        <taxon>Bacillati</taxon>
        <taxon>Bacillota</taxon>
        <taxon>Bacilli</taxon>
        <taxon>Lactobacillales</taxon>
        <taxon>Lactobacillaceae</taxon>
        <taxon>Ligilactobacillus</taxon>
    </lineage>
</organism>
<dbReference type="RefSeq" id="WP_023859730.1">
    <property type="nucleotide sequence ID" value="NZ_AWWH01000130.1"/>
</dbReference>
<dbReference type="AlphaFoldDB" id="V7HXY0"/>
<accession>V7HXY0</accession>